<evidence type="ECO:0008006" key="3">
    <source>
        <dbReference type="Google" id="ProtNLM"/>
    </source>
</evidence>
<accession>A0A0D3HTD2</accession>
<protein>
    <recommendedName>
        <fullName evidence="3">DUF834 domain-containing protein</fullName>
    </recommendedName>
</protein>
<evidence type="ECO:0000313" key="1">
    <source>
        <dbReference type="EnsemblPlants" id="OBART12G08780.1"/>
    </source>
</evidence>
<organism evidence="1">
    <name type="scientific">Oryza barthii</name>
    <dbReference type="NCBI Taxonomy" id="65489"/>
    <lineage>
        <taxon>Eukaryota</taxon>
        <taxon>Viridiplantae</taxon>
        <taxon>Streptophyta</taxon>
        <taxon>Embryophyta</taxon>
        <taxon>Tracheophyta</taxon>
        <taxon>Spermatophyta</taxon>
        <taxon>Magnoliopsida</taxon>
        <taxon>Liliopsida</taxon>
        <taxon>Poales</taxon>
        <taxon>Poaceae</taxon>
        <taxon>BOP clade</taxon>
        <taxon>Oryzoideae</taxon>
        <taxon>Oryzeae</taxon>
        <taxon>Oryzinae</taxon>
        <taxon>Oryza</taxon>
    </lineage>
</organism>
<dbReference type="Proteomes" id="UP000026960">
    <property type="component" value="Chromosome 12"/>
</dbReference>
<dbReference type="Gramene" id="OBART12G08780.1">
    <property type="protein sequence ID" value="OBART12G08780.1"/>
    <property type="gene ID" value="OBART12G08780"/>
</dbReference>
<reference evidence="1" key="2">
    <citation type="submission" date="2015-03" db="UniProtKB">
        <authorList>
            <consortium name="EnsemblPlants"/>
        </authorList>
    </citation>
    <scope>IDENTIFICATION</scope>
</reference>
<name>A0A0D3HTD2_9ORYZ</name>
<keyword evidence="2" id="KW-1185">Reference proteome</keyword>
<dbReference type="EnsemblPlants" id="OBART12G08780.1">
    <property type="protein sequence ID" value="OBART12G08780.1"/>
    <property type="gene ID" value="OBART12G08780"/>
</dbReference>
<dbReference type="PaxDb" id="65489-OBART12G08780.1"/>
<sequence>MAVSKIGGGEKERKRHGGAIYRLGRQIQGWGKAVAGGGGGGIVERDGRVGKEVEDAGGDSALLSLNVRAGKESRGNDVVMGGTVANSFGQRKGDDYEMSASWSQL</sequence>
<evidence type="ECO:0000313" key="2">
    <source>
        <dbReference type="Proteomes" id="UP000026960"/>
    </source>
</evidence>
<reference evidence="1" key="1">
    <citation type="journal article" date="2009" name="Rice">
        <title>De Novo Next Generation Sequencing of Plant Genomes.</title>
        <authorList>
            <person name="Rounsley S."/>
            <person name="Marri P.R."/>
            <person name="Yu Y."/>
            <person name="He R."/>
            <person name="Sisneros N."/>
            <person name="Goicoechea J.L."/>
            <person name="Lee S.J."/>
            <person name="Angelova A."/>
            <person name="Kudrna D."/>
            <person name="Luo M."/>
            <person name="Affourtit J."/>
            <person name="Desany B."/>
            <person name="Knight J."/>
            <person name="Niazi F."/>
            <person name="Egholm M."/>
            <person name="Wing R.A."/>
        </authorList>
    </citation>
    <scope>NUCLEOTIDE SEQUENCE [LARGE SCALE GENOMIC DNA]</scope>
    <source>
        <strain evidence="1">cv. IRGC 105608</strain>
    </source>
</reference>
<proteinExistence type="predicted"/>
<dbReference type="AlphaFoldDB" id="A0A0D3HTD2"/>
<dbReference type="HOGENOM" id="CLU_2240685_0_0_1"/>